<dbReference type="GO" id="GO:0003677">
    <property type="term" value="F:DNA binding"/>
    <property type="evidence" value="ECO:0007669"/>
    <property type="project" value="UniProtKB-KW"/>
</dbReference>
<dbReference type="Pfam" id="PF18107">
    <property type="entry name" value="HTH_ABP1_N"/>
    <property type="match status" value="1"/>
</dbReference>
<keyword evidence="5" id="KW-1185">Reference proteome</keyword>
<dbReference type="PANTHER" id="PTHR19303:SF73">
    <property type="entry name" value="PROTEIN PDC2"/>
    <property type="match status" value="1"/>
</dbReference>
<evidence type="ECO:0000256" key="2">
    <source>
        <dbReference type="SAM" id="MobiDB-lite"/>
    </source>
</evidence>
<name>A0A9W9KLR3_9EURO</name>
<feature type="region of interest" description="Disordered" evidence="2">
    <location>
        <begin position="1"/>
        <end position="90"/>
    </location>
</feature>
<reference evidence="4" key="2">
    <citation type="journal article" date="2023" name="IMA Fungus">
        <title>Comparative genomic study of the Penicillium genus elucidates a diverse pangenome and 15 lateral gene transfer events.</title>
        <authorList>
            <person name="Petersen C."/>
            <person name="Sorensen T."/>
            <person name="Nielsen M.R."/>
            <person name="Sondergaard T.E."/>
            <person name="Sorensen J.L."/>
            <person name="Fitzpatrick D.A."/>
            <person name="Frisvad J.C."/>
            <person name="Nielsen K.L."/>
        </authorList>
    </citation>
    <scope>NUCLEOTIDE SEQUENCE</scope>
    <source>
        <strain evidence="4">IBT 30761</strain>
    </source>
</reference>
<dbReference type="InterPro" id="IPR004875">
    <property type="entry name" value="DDE_SF_endonuclease_dom"/>
</dbReference>
<comment type="caution">
    <text evidence="4">The sequence shown here is derived from an EMBL/GenBank/DDBJ whole genome shotgun (WGS) entry which is preliminary data.</text>
</comment>
<reference evidence="4" key="1">
    <citation type="submission" date="2022-11" db="EMBL/GenBank/DDBJ databases">
        <authorList>
            <person name="Petersen C."/>
        </authorList>
    </citation>
    <scope>NUCLEOTIDE SEQUENCE</scope>
    <source>
        <strain evidence="4">IBT 30761</strain>
    </source>
</reference>
<evidence type="ECO:0000313" key="5">
    <source>
        <dbReference type="Proteomes" id="UP001149074"/>
    </source>
</evidence>
<dbReference type="OrthoDB" id="125347at2759"/>
<dbReference type="GO" id="GO:0005634">
    <property type="term" value="C:nucleus"/>
    <property type="evidence" value="ECO:0007669"/>
    <property type="project" value="TreeGrafter"/>
</dbReference>
<feature type="domain" description="HTH CENPB-type" evidence="3">
    <location>
        <begin position="173"/>
        <end position="248"/>
    </location>
</feature>
<dbReference type="RefSeq" id="XP_056478138.1">
    <property type="nucleotide sequence ID" value="XM_056615166.1"/>
</dbReference>
<dbReference type="InterPro" id="IPR009057">
    <property type="entry name" value="Homeodomain-like_sf"/>
</dbReference>
<protein>
    <recommendedName>
        <fullName evidence="3">HTH CENPB-type domain-containing protein</fullName>
    </recommendedName>
</protein>
<organism evidence="4 5">
    <name type="scientific">Penicillium argentinense</name>
    <dbReference type="NCBI Taxonomy" id="1131581"/>
    <lineage>
        <taxon>Eukaryota</taxon>
        <taxon>Fungi</taxon>
        <taxon>Dikarya</taxon>
        <taxon>Ascomycota</taxon>
        <taxon>Pezizomycotina</taxon>
        <taxon>Eurotiomycetes</taxon>
        <taxon>Eurotiomycetidae</taxon>
        <taxon>Eurotiales</taxon>
        <taxon>Aspergillaceae</taxon>
        <taxon>Penicillium</taxon>
    </lineage>
</organism>
<dbReference type="Pfam" id="PF03184">
    <property type="entry name" value="DDE_1"/>
    <property type="match status" value="1"/>
</dbReference>
<keyword evidence="1" id="KW-0238">DNA-binding</keyword>
<gene>
    <name evidence="4" type="ORF">N7532_002672</name>
</gene>
<dbReference type="PANTHER" id="PTHR19303">
    <property type="entry name" value="TRANSPOSON"/>
    <property type="match status" value="1"/>
</dbReference>
<dbReference type="InterPro" id="IPR050863">
    <property type="entry name" value="CenT-Element_Derived"/>
</dbReference>
<feature type="compositionally biased region" description="Polar residues" evidence="2">
    <location>
        <begin position="35"/>
        <end position="47"/>
    </location>
</feature>
<dbReference type="Proteomes" id="UP001149074">
    <property type="component" value="Unassembled WGS sequence"/>
</dbReference>
<evidence type="ECO:0000259" key="3">
    <source>
        <dbReference type="PROSITE" id="PS51253"/>
    </source>
</evidence>
<evidence type="ECO:0000313" key="4">
    <source>
        <dbReference type="EMBL" id="KAJ5110027.1"/>
    </source>
</evidence>
<accession>A0A9W9KLR3</accession>
<dbReference type="AlphaFoldDB" id="A0A9W9KLR3"/>
<proteinExistence type="predicted"/>
<dbReference type="GeneID" id="81354145"/>
<dbReference type="SMART" id="SM00674">
    <property type="entry name" value="CENPB"/>
    <property type="match status" value="1"/>
</dbReference>
<dbReference type="Gene3D" id="1.10.10.60">
    <property type="entry name" value="Homeodomain-like"/>
    <property type="match status" value="2"/>
</dbReference>
<dbReference type="Pfam" id="PF03221">
    <property type="entry name" value="HTH_Tnp_Tc5"/>
    <property type="match status" value="1"/>
</dbReference>
<dbReference type="SUPFAM" id="SSF46689">
    <property type="entry name" value="Homeodomain-like"/>
    <property type="match status" value="2"/>
</dbReference>
<sequence>MNHQEPHVENGQSDRPLAIEINSSPRVSPVEDQQVESSSNDPTSTRSDGGPVPEGSSTGEPVLWSDGEPPGKRQRTVQHPDAQETSQNVGPLLASRVDSPAESQSARKQRFAVPELQKKTLRSWSASQDPRPSHVDCIDWFEQQYGRRLNQSTVSYILSKRYEHLDNGPVSVDSERRQPAQWPILEDKLNDWLDEAENRHERVSGEQIMRKAREFWPEIMDYVGRAMPSFSYGWLNKFRKRREFDQIHRNRPEDTGPALVDIANSRNQTKALRSFGGEFMPENIYHMDETGLLWRKAPFMSVPAGYTYYHPRSQYQANARICLTLCTNATGSDRLPLWVIGHKHTPESLRQANMQALDVKWRYNKQAWMSAVIMQEWLLAFYAHIGSRQVLLMLDNFPAHTAAIEATPPPPNIHIETYPIIPEVITPPISCGIARILKQQYRRQYLGYIIAGYNRGCSPIQEMCLGYALVWVTRNWRHDVPNASIYKAFRKSTLLDPRIDLVRAPQPPDIIQLYQHALRLNRSNAPVISFQEFANPAAEEIAGDYNPARDAFLSVEELDEPISPVDVTPPSATEAIASIQVVLRHMIHQPTATAQDIIDLEKIERMMIRKASLELHG</sequence>
<evidence type="ECO:0000256" key="1">
    <source>
        <dbReference type="ARBA" id="ARBA00023125"/>
    </source>
</evidence>
<dbReference type="EMBL" id="JAPQKI010000003">
    <property type="protein sequence ID" value="KAJ5110027.1"/>
    <property type="molecule type" value="Genomic_DNA"/>
</dbReference>
<dbReference type="InterPro" id="IPR006600">
    <property type="entry name" value="HTH_CenpB_DNA-bd_dom"/>
</dbReference>
<dbReference type="InterPro" id="IPR041188">
    <property type="entry name" value="HTH_ABP1_N"/>
</dbReference>
<dbReference type="PROSITE" id="PS51253">
    <property type="entry name" value="HTH_CENPB"/>
    <property type="match status" value="1"/>
</dbReference>